<dbReference type="PROSITE" id="PS00216">
    <property type="entry name" value="SUGAR_TRANSPORT_1"/>
    <property type="match status" value="1"/>
</dbReference>
<dbReference type="PROSITE" id="PS00217">
    <property type="entry name" value="SUGAR_TRANSPORT_2"/>
    <property type="match status" value="1"/>
</dbReference>
<dbReference type="EMBL" id="HBUF01175662">
    <property type="protein sequence ID" value="CAG6653950.1"/>
    <property type="molecule type" value="Transcribed_RNA"/>
</dbReference>
<feature type="transmembrane region" description="Helical" evidence="5">
    <location>
        <begin position="431"/>
        <end position="449"/>
    </location>
</feature>
<dbReference type="InterPro" id="IPR020846">
    <property type="entry name" value="MFS_dom"/>
</dbReference>
<feature type="transmembrane region" description="Helical" evidence="5">
    <location>
        <begin position="174"/>
        <end position="192"/>
    </location>
</feature>
<dbReference type="EMBL" id="HBUF01557324">
    <property type="protein sequence ID" value="CAG6760687.1"/>
    <property type="molecule type" value="Transcribed_RNA"/>
</dbReference>
<dbReference type="AlphaFoldDB" id="A0A8D9AAM8"/>
<feature type="transmembrane region" description="Helical" evidence="5">
    <location>
        <begin position="56"/>
        <end position="76"/>
    </location>
</feature>
<dbReference type="GO" id="GO:0022857">
    <property type="term" value="F:transmembrane transporter activity"/>
    <property type="evidence" value="ECO:0007669"/>
    <property type="project" value="InterPro"/>
</dbReference>
<feature type="transmembrane region" description="Helical" evidence="5">
    <location>
        <begin position="12"/>
        <end position="36"/>
    </location>
</feature>
<dbReference type="PANTHER" id="PTHR48021:SF7">
    <property type="entry name" value="RH09188P"/>
    <property type="match status" value="1"/>
</dbReference>
<dbReference type="SUPFAM" id="SSF103473">
    <property type="entry name" value="MFS general substrate transporter"/>
    <property type="match status" value="1"/>
</dbReference>
<organism evidence="7">
    <name type="scientific">Cacopsylla melanoneura</name>
    <dbReference type="NCBI Taxonomy" id="428564"/>
    <lineage>
        <taxon>Eukaryota</taxon>
        <taxon>Metazoa</taxon>
        <taxon>Ecdysozoa</taxon>
        <taxon>Arthropoda</taxon>
        <taxon>Hexapoda</taxon>
        <taxon>Insecta</taxon>
        <taxon>Pterygota</taxon>
        <taxon>Neoptera</taxon>
        <taxon>Paraneoptera</taxon>
        <taxon>Hemiptera</taxon>
        <taxon>Sternorrhyncha</taxon>
        <taxon>Psylloidea</taxon>
        <taxon>Psyllidae</taxon>
        <taxon>Psyllinae</taxon>
        <taxon>Cacopsylla</taxon>
    </lineage>
</organism>
<keyword evidence="2 5" id="KW-0812">Transmembrane</keyword>
<feature type="transmembrane region" description="Helical" evidence="5">
    <location>
        <begin position="365"/>
        <end position="386"/>
    </location>
</feature>
<feature type="transmembrane region" description="Helical" evidence="5">
    <location>
        <begin position="150"/>
        <end position="168"/>
    </location>
</feature>
<evidence type="ECO:0000256" key="4">
    <source>
        <dbReference type="ARBA" id="ARBA00023136"/>
    </source>
</evidence>
<dbReference type="EMBL" id="HBUF01175663">
    <property type="protein sequence ID" value="CAG6653952.1"/>
    <property type="molecule type" value="Transcribed_RNA"/>
</dbReference>
<feature type="transmembrane region" description="Helical" evidence="5">
    <location>
        <begin position="398"/>
        <end position="419"/>
    </location>
</feature>
<dbReference type="Pfam" id="PF00083">
    <property type="entry name" value="Sugar_tr"/>
    <property type="match status" value="1"/>
</dbReference>
<dbReference type="PANTHER" id="PTHR48021">
    <property type="match status" value="1"/>
</dbReference>
<feature type="transmembrane region" description="Helical" evidence="5">
    <location>
        <begin position="109"/>
        <end position="129"/>
    </location>
</feature>
<keyword evidence="4 5" id="KW-0472">Membrane</keyword>
<comment type="subcellular location">
    <subcellularLocation>
        <location evidence="1">Membrane</location>
        <topology evidence="1">Multi-pass membrane protein</topology>
    </subcellularLocation>
</comment>
<evidence type="ECO:0000313" key="7">
    <source>
        <dbReference type="EMBL" id="CAG6760687.1"/>
    </source>
</evidence>
<dbReference type="EMBL" id="HBUF01557323">
    <property type="protein sequence ID" value="CAG6760686.1"/>
    <property type="molecule type" value="Transcribed_RNA"/>
</dbReference>
<feature type="transmembrane region" description="Helical" evidence="5">
    <location>
        <begin position="83"/>
        <end position="103"/>
    </location>
</feature>
<evidence type="ECO:0000256" key="3">
    <source>
        <dbReference type="ARBA" id="ARBA00022989"/>
    </source>
</evidence>
<proteinExistence type="predicted"/>
<dbReference type="PRINTS" id="PR00171">
    <property type="entry name" value="SUGRTRNSPORT"/>
</dbReference>
<evidence type="ECO:0000259" key="6">
    <source>
        <dbReference type="PROSITE" id="PS50850"/>
    </source>
</evidence>
<dbReference type="InterPro" id="IPR005828">
    <property type="entry name" value="MFS_sugar_transport-like"/>
</dbReference>
<dbReference type="Gene3D" id="1.20.1250.20">
    <property type="entry name" value="MFS general substrate transporter like domains"/>
    <property type="match status" value="1"/>
</dbReference>
<dbReference type="EMBL" id="HBUF01175660">
    <property type="protein sequence ID" value="CAG6653946.1"/>
    <property type="molecule type" value="Transcribed_RNA"/>
</dbReference>
<dbReference type="EMBL" id="HBUF01353219">
    <property type="protein sequence ID" value="CAG6715503.1"/>
    <property type="molecule type" value="Transcribed_RNA"/>
</dbReference>
<evidence type="ECO:0000256" key="1">
    <source>
        <dbReference type="ARBA" id="ARBA00004141"/>
    </source>
</evidence>
<dbReference type="FunFam" id="1.20.1250.20:FF:000249">
    <property type="entry name" value="facilitated trehalose transporter Tret1"/>
    <property type="match status" value="1"/>
</dbReference>
<keyword evidence="3 5" id="KW-1133">Transmembrane helix</keyword>
<name>A0A8D9AAM8_9HEMI</name>
<dbReference type="GO" id="GO:0016020">
    <property type="term" value="C:membrane"/>
    <property type="evidence" value="ECO:0007669"/>
    <property type="project" value="UniProtKB-SubCell"/>
</dbReference>
<feature type="domain" description="Major facilitator superfamily (MFS) profile" evidence="6">
    <location>
        <begin position="15"/>
        <end position="453"/>
    </location>
</feature>
<feature type="transmembrane region" description="Helical" evidence="5">
    <location>
        <begin position="297"/>
        <end position="317"/>
    </location>
</feature>
<feature type="transmembrane region" description="Helical" evidence="5">
    <location>
        <begin position="324"/>
        <end position="345"/>
    </location>
</feature>
<accession>A0A8D9AAM8</accession>
<dbReference type="InterPro" id="IPR050549">
    <property type="entry name" value="MFS_Trehalose_Transporter"/>
</dbReference>
<dbReference type="EMBL" id="HBUF01353218">
    <property type="protein sequence ID" value="CAG6715502.1"/>
    <property type="molecule type" value="Transcribed_RNA"/>
</dbReference>
<evidence type="ECO:0000256" key="5">
    <source>
        <dbReference type="SAM" id="Phobius"/>
    </source>
</evidence>
<dbReference type="EMBL" id="HBUF01557325">
    <property type="protein sequence ID" value="CAG6760688.1"/>
    <property type="molecule type" value="Transcribed_RNA"/>
</dbReference>
<evidence type="ECO:0000256" key="2">
    <source>
        <dbReference type="ARBA" id="ARBA00022692"/>
    </source>
</evidence>
<dbReference type="PROSITE" id="PS50850">
    <property type="entry name" value="MFS"/>
    <property type="match status" value="1"/>
</dbReference>
<dbReference type="InterPro" id="IPR005829">
    <property type="entry name" value="Sugar_transporter_CS"/>
</dbReference>
<dbReference type="EMBL" id="HBUF01175664">
    <property type="protein sequence ID" value="CAG6653954.1"/>
    <property type="molecule type" value="Transcribed_RNA"/>
</dbReference>
<dbReference type="InterPro" id="IPR003663">
    <property type="entry name" value="Sugar/inositol_transpt"/>
</dbReference>
<protein>
    <submittedName>
        <fullName evidence="7">Facilitated trehalose transporter Tret1</fullName>
    </submittedName>
</protein>
<dbReference type="EMBL" id="HBUF01175661">
    <property type="protein sequence ID" value="CAG6653948.1"/>
    <property type="molecule type" value="Transcribed_RNA"/>
</dbReference>
<sequence>MTQKTKGSSLRQVAAAVFANLGNVNTGMVFGFSAAATSQLIAEDSLYRITLEQSSWIASVSAIGTPVGCVLGGYLMDLVGRKLTLIITEVPTILGWALIALAPSLPYTIFPWVCLGRILTGLGSGMVGAPSRIYTAECSQPHLRGMLSSLASFGVSLGVMFQYCLGAFLTWEIIAGISCIIPVLSIIAGCLMPESPSWLLSQGRKDACRNSLRRLRANNYDVESEVQNLYEFSKRQESQKSTSFKETLANIIDPACLKPFIILILYFLIYQFSGVNPVTFYAVEIFKDAGANVNKKMAAVIMGIVRLVFTVASCIMMKQMGRRSLTFISSIGCGVSMVCLGGYLFATQDWWPAYELPDFVAWFPVLMLMVFTAASTIGYLVVPWVMIGEVYPTRVRGIVGGLTTCACHFFIFLTVKSYPMFQHLLTNQGTFLMYGCISLLGTIFFYIYLPETKNKTLQEIEEQFAGKSKPKKVHSDIYVKPSQRQLILSSDDLIKSDKPKNGSAIAV</sequence>
<dbReference type="InterPro" id="IPR036259">
    <property type="entry name" value="MFS_trans_sf"/>
</dbReference>
<reference evidence="7" key="1">
    <citation type="submission" date="2021-05" db="EMBL/GenBank/DDBJ databases">
        <authorList>
            <person name="Alioto T."/>
            <person name="Alioto T."/>
            <person name="Gomez Garrido J."/>
        </authorList>
    </citation>
    <scope>NUCLEOTIDE SEQUENCE</scope>
</reference>